<feature type="transmembrane region" description="Helical" evidence="6">
    <location>
        <begin position="239"/>
        <end position="261"/>
    </location>
</feature>
<evidence type="ECO:0000256" key="3">
    <source>
        <dbReference type="ARBA" id="ARBA00022989"/>
    </source>
</evidence>
<organism evidence="7 8">
    <name type="scientific">Mycena venus</name>
    <dbReference type="NCBI Taxonomy" id="2733690"/>
    <lineage>
        <taxon>Eukaryota</taxon>
        <taxon>Fungi</taxon>
        <taxon>Dikarya</taxon>
        <taxon>Basidiomycota</taxon>
        <taxon>Agaricomycotina</taxon>
        <taxon>Agaricomycetes</taxon>
        <taxon>Agaricomycetidae</taxon>
        <taxon>Agaricales</taxon>
        <taxon>Marasmiineae</taxon>
        <taxon>Mycenaceae</taxon>
        <taxon>Mycena</taxon>
    </lineage>
</organism>
<sequence>MPESLAAAWTPDTQICTRVILGLIIPGVGLTLVLLALCGYAAWNPVSRPYLDRVSFRLLIYALVAHLVFAIAFTIGSLTAEPGMACDLLSFFTNLGLLFSGGIFFCMALNLPLVLAHNVNGQKMEKYYVLGTALVCLICNLVPYVSHKLGYSTNDTCWYRETNPHDMMRWLIGTQTAWVIIFAAGEVIAFLIIVGYLVVYELDVRRLHVDAQFKSTYSSEASRRPGSTIRMFRNIILRIGLYPLVSCVLNLSTSVLDLYVMKHTESTKLIWRLNLADLAIYAGRPLIYGLLAATDPSFIRALRALYRSEDVSKTPTVLSLSTVIEMQTYESDLDKDDAWGGGYGDGAHVHVQIRAGESSTSVSSRSVADLEAGEDKDRCLDEGDARHGVATNVPAPMQPPPPIDVVCHI</sequence>
<feature type="transmembrane region" description="Helical" evidence="6">
    <location>
        <begin position="127"/>
        <end position="146"/>
    </location>
</feature>
<dbReference type="PANTHER" id="PTHR23112:SF0">
    <property type="entry name" value="TRANSMEMBRANE PROTEIN 116"/>
    <property type="match status" value="1"/>
</dbReference>
<dbReference type="EMBL" id="JACAZI010000024">
    <property type="protein sequence ID" value="KAF7335704.1"/>
    <property type="molecule type" value="Genomic_DNA"/>
</dbReference>
<evidence type="ECO:0000313" key="7">
    <source>
        <dbReference type="EMBL" id="KAF7335704.1"/>
    </source>
</evidence>
<accession>A0A8H6X818</accession>
<feature type="compositionally biased region" description="Low complexity" evidence="5">
    <location>
        <begin position="358"/>
        <end position="367"/>
    </location>
</feature>
<evidence type="ECO:0000256" key="1">
    <source>
        <dbReference type="ARBA" id="ARBA00004141"/>
    </source>
</evidence>
<protein>
    <recommendedName>
        <fullName evidence="9">G-protein coupled receptors family 2 profile 2 domain-containing protein</fullName>
    </recommendedName>
</protein>
<dbReference type="Gene3D" id="1.20.1070.10">
    <property type="entry name" value="Rhodopsin 7-helix transmembrane proteins"/>
    <property type="match status" value="1"/>
</dbReference>
<gene>
    <name evidence="7" type="ORF">MVEN_02225900</name>
</gene>
<name>A0A8H6X818_9AGAR</name>
<evidence type="ECO:0000256" key="4">
    <source>
        <dbReference type="ARBA" id="ARBA00023136"/>
    </source>
</evidence>
<evidence type="ECO:0000313" key="8">
    <source>
        <dbReference type="Proteomes" id="UP000620124"/>
    </source>
</evidence>
<dbReference type="GO" id="GO:0004930">
    <property type="term" value="F:G protein-coupled receptor activity"/>
    <property type="evidence" value="ECO:0007669"/>
    <property type="project" value="TreeGrafter"/>
</dbReference>
<evidence type="ECO:0008006" key="9">
    <source>
        <dbReference type="Google" id="ProtNLM"/>
    </source>
</evidence>
<proteinExistence type="predicted"/>
<dbReference type="PANTHER" id="PTHR23112">
    <property type="entry name" value="G PROTEIN-COUPLED RECEPTOR 157-RELATED"/>
    <property type="match status" value="1"/>
</dbReference>
<keyword evidence="3 6" id="KW-1133">Transmembrane helix</keyword>
<feature type="region of interest" description="Disordered" evidence="5">
    <location>
        <begin position="355"/>
        <end position="374"/>
    </location>
</feature>
<keyword evidence="8" id="KW-1185">Reference proteome</keyword>
<dbReference type="Proteomes" id="UP000620124">
    <property type="component" value="Unassembled WGS sequence"/>
</dbReference>
<comment type="caution">
    <text evidence="7">The sequence shown here is derived from an EMBL/GenBank/DDBJ whole genome shotgun (WGS) entry which is preliminary data.</text>
</comment>
<keyword evidence="4 6" id="KW-0472">Membrane</keyword>
<dbReference type="OrthoDB" id="3251871at2759"/>
<evidence type="ECO:0000256" key="6">
    <source>
        <dbReference type="SAM" id="Phobius"/>
    </source>
</evidence>
<evidence type="ECO:0000256" key="2">
    <source>
        <dbReference type="ARBA" id="ARBA00022692"/>
    </source>
</evidence>
<evidence type="ECO:0000256" key="5">
    <source>
        <dbReference type="SAM" id="MobiDB-lite"/>
    </source>
</evidence>
<feature type="transmembrane region" description="Helical" evidence="6">
    <location>
        <begin position="177"/>
        <end position="199"/>
    </location>
</feature>
<feature type="transmembrane region" description="Helical" evidence="6">
    <location>
        <begin position="95"/>
        <end position="115"/>
    </location>
</feature>
<dbReference type="GO" id="GO:0005886">
    <property type="term" value="C:plasma membrane"/>
    <property type="evidence" value="ECO:0007669"/>
    <property type="project" value="TreeGrafter"/>
</dbReference>
<feature type="transmembrane region" description="Helical" evidence="6">
    <location>
        <begin position="55"/>
        <end position="75"/>
    </location>
</feature>
<reference evidence="7" key="1">
    <citation type="submission" date="2020-05" db="EMBL/GenBank/DDBJ databases">
        <title>Mycena genomes resolve the evolution of fungal bioluminescence.</title>
        <authorList>
            <person name="Tsai I.J."/>
        </authorList>
    </citation>
    <scope>NUCLEOTIDE SEQUENCE</scope>
    <source>
        <strain evidence="7">CCC161011</strain>
    </source>
</reference>
<feature type="transmembrane region" description="Helical" evidence="6">
    <location>
        <begin position="20"/>
        <end position="43"/>
    </location>
</feature>
<dbReference type="AlphaFoldDB" id="A0A8H6X818"/>
<comment type="subcellular location">
    <subcellularLocation>
        <location evidence="1">Membrane</location>
        <topology evidence="1">Multi-pass membrane protein</topology>
    </subcellularLocation>
</comment>
<dbReference type="GO" id="GO:0007189">
    <property type="term" value="P:adenylate cyclase-activating G protein-coupled receptor signaling pathway"/>
    <property type="evidence" value="ECO:0007669"/>
    <property type="project" value="TreeGrafter"/>
</dbReference>
<keyword evidence="2 6" id="KW-0812">Transmembrane</keyword>